<feature type="transmembrane region" description="Helical" evidence="1">
    <location>
        <begin position="12"/>
        <end position="35"/>
    </location>
</feature>
<keyword evidence="1" id="KW-1133">Transmembrane helix</keyword>
<proteinExistence type="predicted"/>
<evidence type="ECO:0000313" key="2">
    <source>
        <dbReference type="Proteomes" id="UP000050795"/>
    </source>
</evidence>
<evidence type="ECO:0000313" key="3">
    <source>
        <dbReference type="WBParaSite" id="TREG1_6290.1"/>
    </source>
</evidence>
<accession>A0AA85K6M9</accession>
<dbReference type="AlphaFoldDB" id="A0AA85K6M9"/>
<feature type="transmembrane region" description="Helical" evidence="1">
    <location>
        <begin position="141"/>
        <end position="162"/>
    </location>
</feature>
<organism evidence="2 3">
    <name type="scientific">Trichobilharzia regenti</name>
    <name type="common">Nasal bird schistosome</name>
    <dbReference type="NCBI Taxonomy" id="157069"/>
    <lineage>
        <taxon>Eukaryota</taxon>
        <taxon>Metazoa</taxon>
        <taxon>Spiralia</taxon>
        <taxon>Lophotrochozoa</taxon>
        <taxon>Platyhelminthes</taxon>
        <taxon>Trematoda</taxon>
        <taxon>Digenea</taxon>
        <taxon>Strigeidida</taxon>
        <taxon>Schistosomatoidea</taxon>
        <taxon>Schistosomatidae</taxon>
        <taxon>Trichobilharzia</taxon>
    </lineage>
</organism>
<dbReference type="WBParaSite" id="TREG1_6290.1">
    <property type="protein sequence ID" value="TREG1_6290.1"/>
    <property type="gene ID" value="TREG1_6290"/>
</dbReference>
<feature type="transmembrane region" description="Helical" evidence="1">
    <location>
        <begin position="55"/>
        <end position="77"/>
    </location>
</feature>
<reference evidence="3" key="2">
    <citation type="submission" date="2023-11" db="UniProtKB">
        <authorList>
            <consortium name="WormBaseParasite"/>
        </authorList>
    </citation>
    <scope>IDENTIFICATION</scope>
</reference>
<reference evidence="2" key="1">
    <citation type="submission" date="2022-06" db="EMBL/GenBank/DDBJ databases">
        <authorList>
            <person name="Berger JAMES D."/>
            <person name="Berger JAMES D."/>
        </authorList>
    </citation>
    <scope>NUCLEOTIDE SEQUENCE [LARGE SCALE GENOMIC DNA]</scope>
</reference>
<keyword evidence="2" id="KW-1185">Reference proteome</keyword>
<dbReference type="Proteomes" id="UP000050795">
    <property type="component" value="Unassembled WGS sequence"/>
</dbReference>
<keyword evidence="1" id="KW-0812">Transmembrane</keyword>
<keyword evidence="1" id="KW-0472">Membrane</keyword>
<evidence type="ECO:0000256" key="1">
    <source>
        <dbReference type="SAM" id="Phobius"/>
    </source>
</evidence>
<sequence length="170" mass="20131">MIISLNELINWLHISPLELCIHIVGIICSLIAAVLWDEEILGLLLKSNERFLQFWWIFLPLWCADILVLYFNLVVFFRRIHYHKVVRQSLRYYGFRPDYLPPSPWSSIVLDTTYKLLFNICIFAFKLVLFQRFVYLDQSNLTYSTVFSPVICVMQLILLSVCMKTCGNRI</sequence>
<protein>
    <submittedName>
        <fullName evidence="3">Uncharacterized protein</fullName>
    </submittedName>
</protein>
<feature type="transmembrane region" description="Helical" evidence="1">
    <location>
        <begin position="116"/>
        <end position="135"/>
    </location>
</feature>
<name>A0AA85K6M9_TRIRE</name>